<dbReference type="RefSeq" id="WP_343759564.1">
    <property type="nucleotide sequence ID" value="NZ_BAAACG010000006.1"/>
</dbReference>
<sequence>MSSKYDAVIIGASLGGLSAALQLGMKGKKALILEQHNLQGGLATSFVRGRFEFEATLHELQSVGTENNPRKIRKFLDEAGVKVHWIQVPEAYKLVYKKENINVVMPYGIHKMIQTVEREVPGSKEKMTALMKTCKEILDSMNYFGDIGGADKLSKLELLKKHSTFVKTAGYTAKEVIDTFNLPKKAIDLITPYWIYVGVPLSRLSFTVWAYLMADYFEGGAVVCAHNSHALSLSMEKRAEEMESTVELKTRAHKILVENGKVKGVRTDKGDEIKCNHVICASYPNNVYRNMIEPIEEVPREAIKLTNARRIGVSAFTVYLALDLPPDKLNIDSYSYFVADTMDTDKIWENYKTIEPPNYITTIVLNKANPKCFPEGTTEMSITALPKADGWMNIKKEDYMDVKRNYAKAMIDKMSEVLDVDLYEHIEEIEIATPETIARYTGSYNGSVYGYEHVIWDSLVARISKEREERYIKGLEFIGAHASIGNGYAPNITSGRKAALEVLKDIKKGGE</sequence>
<dbReference type="InterPro" id="IPR002937">
    <property type="entry name" value="Amino_oxidase"/>
</dbReference>
<feature type="domain" description="Amine oxidase" evidence="6">
    <location>
        <begin position="14"/>
        <end position="329"/>
    </location>
</feature>
<evidence type="ECO:0000256" key="4">
    <source>
        <dbReference type="ARBA" id="ARBA00022857"/>
    </source>
</evidence>
<gene>
    <name evidence="7" type="ORF">GCM10008906_10570</name>
</gene>
<evidence type="ECO:0000256" key="3">
    <source>
        <dbReference type="ARBA" id="ARBA00022827"/>
    </source>
</evidence>
<keyword evidence="2" id="KW-0732">Signal</keyword>
<dbReference type="InterPro" id="IPR036188">
    <property type="entry name" value="FAD/NAD-bd_sf"/>
</dbReference>
<protein>
    <recommendedName>
        <fullName evidence="6">Amine oxidase domain-containing protein</fullName>
    </recommendedName>
</protein>
<evidence type="ECO:0000313" key="8">
    <source>
        <dbReference type="Proteomes" id="UP001501510"/>
    </source>
</evidence>
<accession>A0ABN1JCM1</accession>
<dbReference type="Pfam" id="PF01593">
    <property type="entry name" value="Amino_oxidase"/>
    <property type="match status" value="1"/>
</dbReference>
<keyword evidence="3" id="KW-0274">FAD</keyword>
<organism evidence="7 8">
    <name type="scientific">Clostridium oceanicum</name>
    <dbReference type="NCBI Taxonomy" id="1543"/>
    <lineage>
        <taxon>Bacteria</taxon>
        <taxon>Bacillati</taxon>
        <taxon>Bacillota</taxon>
        <taxon>Clostridia</taxon>
        <taxon>Eubacteriales</taxon>
        <taxon>Clostridiaceae</taxon>
        <taxon>Clostridium</taxon>
    </lineage>
</organism>
<dbReference type="Proteomes" id="UP001501510">
    <property type="component" value="Unassembled WGS sequence"/>
</dbReference>
<keyword evidence="4" id="KW-0521">NADP</keyword>
<name>A0ABN1JCM1_9CLOT</name>
<comment type="caution">
    <text evidence="7">The sequence shown here is derived from an EMBL/GenBank/DDBJ whole genome shotgun (WGS) entry which is preliminary data.</text>
</comment>
<dbReference type="PANTHER" id="PTHR46091:SF3">
    <property type="entry name" value="AMINE OXIDASE DOMAIN-CONTAINING PROTEIN"/>
    <property type="match status" value="1"/>
</dbReference>
<dbReference type="Gene3D" id="3.50.50.60">
    <property type="entry name" value="FAD/NAD(P)-binding domain"/>
    <property type="match status" value="2"/>
</dbReference>
<keyword evidence="1" id="KW-0285">Flavoprotein</keyword>
<dbReference type="SUPFAM" id="SSF51905">
    <property type="entry name" value="FAD/NAD(P)-binding domain"/>
    <property type="match status" value="1"/>
</dbReference>
<evidence type="ECO:0000256" key="2">
    <source>
        <dbReference type="ARBA" id="ARBA00022729"/>
    </source>
</evidence>
<keyword evidence="5" id="KW-0520">NAD</keyword>
<dbReference type="EMBL" id="BAAACG010000006">
    <property type="protein sequence ID" value="GAA0736048.1"/>
    <property type="molecule type" value="Genomic_DNA"/>
</dbReference>
<keyword evidence="8" id="KW-1185">Reference proteome</keyword>
<evidence type="ECO:0000256" key="5">
    <source>
        <dbReference type="ARBA" id="ARBA00023027"/>
    </source>
</evidence>
<reference evidence="7 8" key="1">
    <citation type="journal article" date="2019" name="Int. J. Syst. Evol. Microbiol.">
        <title>The Global Catalogue of Microorganisms (GCM) 10K type strain sequencing project: providing services to taxonomists for standard genome sequencing and annotation.</title>
        <authorList>
            <consortium name="The Broad Institute Genomics Platform"/>
            <consortium name="The Broad Institute Genome Sequencing Center for Infectious Disease"/>
            <person name="Wu L."/>
            <person name="Ma J."/>
        </authorList>
    </citation>
    <scope>NUCLEOTIDE SEQUENCE [LARGE SCALE GENOMIC DNA]</scope>
    <source>
        <strain evidence="7 8">JCM 1407</strain>
    </source>
</reference>
<evidence type="ECO:0000313" key="7">
    <source>
        <dbReference type="EMBL" id="GAA0736048.1"/>
    </source>
</evidence>
<dbReference type="PANTHER" id="PTHR46091">
    <property type="entry name" value="BLR7054 PROTEIN"/>
    <property type="match status" value="1"/>
</dbReference>
<evidence type="ECO:0000256" key="1">
    <source>
        <dbReference type="ARBA" id="ARBA00022630"/>
    </source>
</evidence>
<evidence type="ECO:0000259" key="6">
    <source>
        <dbReference type="Pfam" id="PF01593"/>
    </source>
</evidence>
<dbReference type="InterPro" id="IPR052206">
    <property type="entry name" value="Retinol_saturase"/>
</dbReference>
<proteinExistence type="predicted"/>